<feature type="transmembrane region" description="Helical" evidence="7">
    <location>
        <begin position="386"/>
        <end position="407"/>
    </location>
</feature>
<dbReference type="InterPro" id="IPR009716">
    <property type="entry name" value="Ferroportin-1"/>
</dbReference>
<keyword evidence="6 7" id="KW-0472">Membrane</keyword>
<sequence length="546" mass="59639">MELMLTKFSRSPPVFVHGLHQSHQCFLSHCPRVVRKCWSSFQDDGGTFSVNCKGFTRELGYSLAWRDSSSRKPYGQRILCFSKQTSDNMILDSSLCLETPEFPEALQYLYWTYVASCLVERAWRFALPALMALLSESLLPVALNSFISQLFVFVGGPLVGIFMDTVPRVLAFTVLSFMQTVSILVSAAMIVYATSNGLVLGSSALSILKLPWFSVLLLANAIDRITGIATGVAFERDWVVLLAGRSRTVALARANAMLRRVDLICEIIGPFVFGLALSKYSSVQCILISCVTAIVSLPLLILLVHHTYNVSNGVLDRPSMPIAADNKQSSSPGLKVFTQGWILYLVQPILPASIAYVLLSFNNVLAPSSLMTTFLTQRGLNPAVIGSYRGACALMGFLATYLASLLIGKFGTIKAGAISLTCQTSLLIGAVLLYFLCPMQNQSILFFFLLLVVLSRLGHWAYDMVIAQIFQTAVPLSNANVVSSAEMSLASFAELMMLAIAIIANDISHFGALACMSMAAVAIATSLYWAWSISESTKVLFKDQYV</sequence>
<feature type="transmembrane region" description="Helical" evidence="7">
    <location>
        <begin position="482"/>
        <end position="503"/>
    </location>
</feature>
<name>A0A8T2R318_CERRI</name>
<dbReference type="Pfam" id="PF06963">
    <property type="entry name" value="FPN1"/>
    <property type="match status" value="1"/>
</dbReference>
<feature type="transmembrane region" description="Helical" evidence="7">
    <location>
        <begin position="285"/>
        <end position="308"/>
    </location>
</feature>
<dbReference type="SUPFAM" id="SSF103473">
    <property type="entry name" value="MFS general substrate transporter"/>
    <property type="match status" value="1"/>
</dbReference>
<evidence type="ECO:0000256" key="7">
    <source>
        <dbReference type="RuleBase" id="RU365065"/>
    </source>
</evidence>
<feature type="transmembrane region" description="Helical" evidence="7">
    <location>
        <begin position="444"/>
        <end position="462"/>
    </location>
</feature>
<dbReference type="Gene3D" id="1.20.1250.20">
    <property type="entry name" value="MFS general substrate transporter like domains"/>
    <property type="match status" value="1"/>
</dbReference>
<organism evidence="8 9">
    <name type="scientific">Ceratopteris richardii</name>
    <name type="common">Triangle waterfern</name>
    <dbReference type="NCBI Taxonomy" id="49495"/>
    <lineage>
        <taxon>Eukaryota</taxon>
        <taxon>Viridiplantae</taxon>
        <taxon>Streptophyta</taxon>
        <taxon>Embryophyta</taxon>
        <taxon>Tracheophyta</taxon>
        <taxon>Polypodiopsida</taxon>
        <taxon>Polypodiidae</taxon>
        <taxon>Polypodiales</taxon>
        <taxon>Pteridineae</taxon>
        <taxon>Pteridaceae</taxon>
        <taxon>Parkerioideae</taxon>
        <taxon>Ceratopteris</taxon>
    </lineage>
</organism>
<comment type="subcellular location">
    <subcellularLocation>
        <location evidence="1 7">Membrane</location>
        <topology evidence="1 7">Multi-pass membrane protein</topology>
    </subcellularLocation>
</comment>
<dbReference type="InterPro" id="IPR036259">
    <property type="entry name" value="MFS_trans_sf"/>
</dbReference>
<dbReference type="GO" id="GO:0005381">
    <property type="term" value="F:iron ion transmembrane transporter activity"/>
    <property type="evidence" value="ECO:0007669"/>
    <property type="project" value="UniProtKB-UniRule"/>
</dbReference>
<keyword evidence="4 7" id="KW-0812">Transmembrane</keyword>
<feature type="transmembrane region" description="Helical" evidence="7">
    <location>
        <begin position="138"/>
        <end position="162"/>
    </location>
</feature>
<dbReference type="GO" id="GO:0016020">
    <property type="term" value="C:membrane"/>
    <property type="evidence" value="ECO:0007669"/>
    <property type="project" value="UniProtKB-SubCell"/>
</dbReference>
<evidence type="ECO:0000313" key="9">
    <source>
        <dbReference type="Proteomes" id="UP000825935"/>
    </source>
</evidence>
<evidence type="ECO:0000256" key="4">
    <source>
        <dbReference type="ARBA" id="ARBA00022692"/>
    </source>
</evidence>
<gene>
    <name evidence="8" type="ORF">KP509_30G060300</name>
</gene>
<evidence type="ECO:0000256" key="6">
    <source>
        <dbReference type="ARBA" id="ARBA00023136"/>
    </source>
</evidence>
<evidence type="ECO:0000313" key="8">
    <source>
        <dbReference type="EMBL" id="KAH7290706.1"/>
    </source>
</evidence>
<proteinExistence type="inferred from homology"/>
<dbReference type="Proteomes" id="UP000825935">
    <property type="component" value="Chromosome 30"/>
</dbReference>
<feature type="transmembrane region" description="Helical" evidence="7">
    <location>
        <begin position="198"/>
        <end position="219"/>
    </location>
</feature>
<feature type="transmembrane region" description="Helical" evidence="7">
    <location>
        <begin position="169"/>
        <end position="192"/>
    </location>
</feature>
<comment type="similarity">
    <text evidence="2 7">Belongs to the ferroportin (FP) (TC 2.A.100) family. SLC40A subfamily.</text>
</comment>
<keyword evidence="9" id="KW-1185">Reference proteome</keyword>
<evidence type="ECO:0000256" key="3">
    <source>
        <dbReference type="ARBA" id="ARBA00022448"/>
    </source>
</evidence>
<feature type="transmembrane region" description="Helical" evidence="7">
    <location>
        <begin position="510"/>
        <end position="531"/>
    </location>
</feature>
<dbReference type="AlphaFoldDB" id="A0A8T2R318"/>
<evidence type="ECO:0000256" key="1">
    <source>
        <dbReference type="ARBA" id="ARBA00004141"/>
    </source>
</evidence>
<dbReference type="PANTHER" id="PTHR11660">
    <property type="entry name" value="SOLUTE CARRIER FAMILY 40 MEMBER"/>
    <property type="match status" value="1"/>
</dbReference>
<keyword evidence="7" id="KW-0406">Ion transport</keyword>
<keyword evidence="5 7" id="KW-1133">Transmembrane helix</keyword>
<feature type="transmembrane region" description="Helical" evidence="7">
    <location>
        <begin position="413"/>
        <end position="437"/>
    </location>
</feature>
<reference evidence="8" key="1">
    <citation type="submission" date="2021-08" db="EMBL/GenBank/DDBJ databases">
        <title>WGS assembly of Ceratopteris richardii.</title>
        <authorList>
            <person name="Marchant D.B."/>
            <person name="Chen G."/>
            <person name="Jenkins J."/>
            <person name="Shu S."/>
            <person name="Leebens-Mack J."/>
            <person name="Grimwood J."/>
            <person name="Schmutz J."/>
            <person name="Soltis P."/>
            <person name="Soltis D."/>
            <person name="Chen Z.-H."/>
        </authorList>
    </citation>
    <scope>NUCLEOTIDE SEQUENCE</scope>
    <source>
        <strain evidence="8">Whitten #5841</strain>
        <tissue evidence="8">Leaf</tissue>
    </source>
</reference>
<feature type="transmembrane region" description="Helical" evidence="7">
    <location>
        <begin position="341"/>
        <end position="365"/>
    </location>
</feature>
<accession>A0A8T2R318</accession>
<dbReference type="PANTHER" id="PTHR11660:SF53">
    <property type="entry name" value="SOLUTE CARRIER FAMILY 40 MEMBER 3, CHLOROPLASTIC"/>
    <property type="match status" value="1"/>
</dbReference>
<dbReference type="OrthoDB" id="648861at2759"/>
<protein>
    <recommendedName>
        <fullName evidence="7">Solute carrier family 40 member</fullName>
    </recommendedName>
</protein>
<evidence type="ECO:0000256" key="2">
    <source>
        <dbReference type="ARBA" id="ARBA00006279"/>
    </source>
</evidence>
<dbReference type="EMBL" id="CM035435">
    <property type="protein sequence ID" value="KAH7290706.1"/>
    <property type="molecule type" value="Genomic_DNA"/>
</dbReference>
<evidence type="ECO:0000256" key="5">
    <source>
        <dbReference type="ARBA" id="ARBA00022989"/>
    </source>
</evidence>
<comment type="caution">
    <text evidence="8">The sequence shown here is derived from an EMBL/GenBank/DDBJ whole genome shotgun (WGS) entry which is preliminary data.</text>
</comment>
<keyword evidence="3 7" id="KW-0813">Transport</keyword>
<comment type="function">
    <text evidence="7">May be involved in iron transport and iron homeostasis.</text>
</comment>
<dbReference type="OMA" id="FDHTENT"/>